<evidence type="ECO:0000313" key="2">
    <source>
        <dbReference type="Proteomes" id="UP000271098"/>
    </source>
</evidence>
<reference evidence="1 2" key="2">
    <citation type="submission" date="2018-11" db="EMBL/GenBank/DDBJ databases">
        <authorList>
            <consortium name="Pathogen Informatics"/>
        </authorList>
    </citation>
    <scope>NUCLEOTIDE SEQUENCE [LARGE SCALE GENOMIC DNA]</scope>
</reference>
<name>A0A183ENR5_9BILA</name>
<gene>
    <name evidence="1" type="ORF">GPUH_LOCUS22606</name>
</gene>
<dbReference type="EMBL" id="UYRT01095486">
    <property type="protein sequence ID" value="VDN40280.1"/>
    <property type="molecule type" value="Genomic_DNA"/>
</dbReference>
<proteinExistence type="predicted"/>
<dbReference type="AlphaFoldDB" id="A0A183ENR5"/>
<sequence length="173" mass="20411">VRDNYTAFEQFTAEPQIEFRDLDESPFEGPVIEAYQWIQPPRLFRLFETRGEELMCTVYDPLLPFSFQQDSLRDTIMVDQGSRLWLWSDKTVSTFAIRVAKTYWLSRSGPMTAICKTLEPDAFKALFPRWEDFVDELDENELPALVTFFTFQQFHRLIITISLLSLCLCHITY</sequence>
<dbReference type="OrthoDB" id="28894at2759"/>
<dbReference type="Gene3D" id="3.40.20.10">
    <property type="entry name" value="Severin"/>
    <property type="match status" value="1"/>
</dbReference>
<organism evidence="3">
    <name type="scientific">Gongylonema pulchrum</name>
    <dbReference type="NCBI Taxonomy" id="637853"/>
    <lineage>
        <taxon>Eukaryota</taxon>
        <taxon>Metazoa</taxon>
        <taxon>Ecdysozoa</taxon>
        <taxon>Nematoda</taxon>
        <taxon>Chromadorea</taxon>
        <taxon>Rhabditida</taxon>
        <taxon>Spirurina</taxon>
        <taxon>Spiruromorpha</taxon>
        <taxon>Spiruroidea</taxon>
        <taxon>Gongylonematidae</taxon>
        <taxon>Gongylonema</taxon>
    </lineage>
</organism>
<accession>A0A183ENR5</accession>
<reference evidence="3" key="1">
    <citation type="submission" date="2016-06" db="UniProtKB">
        <authorList>
            <consortium name="WormBaseParasite"/>
        </authorList>
    </citation>
    <scope>IDENTIFICATION</scope>
</reference>
<evidence type="ECO:0000313" key="1">
    <source>
        <dbReference type="EMBL" id="VDN40280.1"/>
    </source>
</evidence>
<keyword evidence="2" id="KW-1185">Reference proteome</keyword>
<dbReference type="SUPFAM" id="SSF55753">
    <property type="entry name" value="Actin depolymerizing proteins"/>
    <property type="match status" value="1"/>
</dbReference>
<protein>
    <submittedName>
        <fullName evidence="3">Gelsolin-like domain-containing protein</fullName>
    </submittedName>
</protein>
<dbReference type="WBParaSite" id="GPUH_0002263301-mRNA-1">
    <property type="protein sequence ID" value="GPUH_0002263301-mRNA-1"/>
    <property type="gene ID" value="GPUH_0002263301"/>
</dbReference>
<dbReference type="InterPro" id="IPR029006">
    <property type="entry name" value="ADF-H/Gelsolin-like_dom_sf"/>
</dbReference>
<evidence type="ECO:0000313" key="3">
    <source>
        <dbReference type="WBParaSite" id="GPUH_0002263301-mRNA-1"/>
    </source>
</evidence>
<dbReference type="Proteomes" id="UP000271098">
    <property type="component" value="Unassembled WGS sequence"/>
</dbReference>